<dbReference type="AlphaFoldDB" id="A0A1V2ESU4"/>
<reference evidence="1 2" key="1">
    <citation type="submission" date="2016-11" db="EMBL/GenBank/DDBJ databases">
        <title>Genome sequence of Sphingomonas jeddahensis G39.</title>
        <authorList>
            <person name="Poehlein A."/>
            <person name="Wuebbeler J.H."/>
            <person name="Steinbuechel A."/>
            <person name="Daniel R."/>
        </authorList>
    </citation>
    <scope>NUCLEOTIDE SEQUENCE [LARGE SCALE GENOMIC DNA]</scope>
    <source>
        <strain evidence="1 2">G39</strain>
    </source>
</reference>
<accession>A0A1V2ESU4</accession>
<dbReference type="Proteomes" id="UP000188729">
    <property type="component" value="Unassembled WGS sequence"/>
</dbReference>
<evidence type="ECO:0000313" key="1">
    <source>
        <dbReference type="EMBL" id="ONF95741.1"/>
    </source>
</evidence>
<organism evidence="1 2">
    <name type="scientific">Sphingomonas jeddahensis</name>
    <dbReference type="NCBI Taxonomy" id="1915074"/>
    <lineage>
        <taxon>Bacteria</taxon>
        <taxon>Pseudomonadati</taxon>
        <taxon>Pseudomonadota</taxon>
        <taxon>Alphaproteobacteria</taxon>
        <taxon>Sphingomonadales</taxon>
        <taxon>Sphingomonadaceae</taxon>
        <taxon>Sphingomonas</taxon>
    </lineage>
</organism>
<gene>
    <name evidence="1" type="ORF">SPHI_21790</name>
</gene>
<name>A0A1V2ESU4_9SPHN</name>
<comment type="caution">
    <text evidence="1">The sequence shown here is derived from an EMBL/GenBank/DDBJ whole genome shotgun (WGS) entry which is preliminary data.</text>
</comment>
<protein>
    <submittedName>
        <fullName evidence="1">Uncharacterized protein</fullName>
    </submittedName>
</protein>
<dbReference type="EMBL" id="MPSB01000009">
    <property type="protein sequence ID" value="ONF95741.1"/>
    <property type="molecule type" value="Genomic_DNA"/>
</dbReference>
<proteinExistence type="predicted"/>
<sequence length="669" mass="73945">MVSRRPRCIAEPAIEAAWRWLLTCPAATPAHEVRRRAGRARLDTGRRRVADHALGLLTRQALRRGPPDRLALIGLGELAARSTCDIEPLLVRALRMRRPCPPGSALVTLTGGRAGPDEDREGHWRAISLEQLMAGTTLNQTLVDQASHLLEHPWELRSRAYGLNFAIRVALQVSPASTLTWVASDPKGTTAPLLEAIGHVVGCSRHAGPLIEALLRCNSPLLRLMGARALGKSGWEDRDPTEMAAAHERLIAAGWSRADAHWIVAQRLKDLSHRRFAARRHVTELEVQRARDFRAPNAPRLSWEVDLAEAAARRLEEAKARLTQVEAGVATLVNLLAKTWPAEIDAVSVRTRIDSCVVGGNAMRLELAEALPLGDARQAMLDDLLRRFDDQLGLRDPARAFQEYFLIRGPEIFAEIRIATRALVLRHEQDEKGVGLRAGQRINRLSIGARALLGRPFARARSHVRHQSATARLACALTFALEVANALAIEREAEARELAKLGVEHAGDLLRKVPDTEWVSPYVEQLACVAVWTMRDGLAPDQRRAWALDPMLQPFARAFAAWTDSNFVAERRECAEHLFTTAGQPALDTRIERFGYDAALTLLDAALATHRSDPRAIQTLRTMWSETEANFAPYGRDPFPARALLDAASAILPLKADPALSHTLMARLC</sequence>
<keyword evidence="2" id="KW-1185">Reference proteome</keyword>
<evidence type="ECO:0000313" key="2">
    <source>
        <dbReference type="Proteomes" id="UP000188729"/>
    </source>
</evidence>